<dbReference type="GO" id="GO:0031411">
    <property type="term" value="C:gas vesicle"/>
    <property type="evidence" value="ECO:0007669"/>
    <property type="project" value="UniProtKB-SubCell"/>
</dbReference>
<dbReference type="PANTHER" id="PTHR36852:SF1">
    <property type="entry name" value="PROTEIN GVPL 2"/>
    <property type="match status" value="1"/>
</dbReference>
<dbReference type="InterPro" id="IPR009430">
    <property type="entry name" value="GvpL/GvpF"/>
</dbReference>
<dbReference type="KEGG" id="mmc:Mmcs_2335"/>
<dbReference type="GO" id="GO:0031412">
    <property type="term" value="P:gas vesicle organization"/>
    <property type="evidence" value="ECO:0007669"/>
    <property type="project" value="InterPro"/>
</dbReference>
<reference evidence="4" key="1">
    <citation type="submission" date="2006-06" db="EMBL/GenBank/DDBJ databases">
        <title>Complete sequence of chromosome of Mycobacterium sp. MCS.</title>
        <authorList>
            <consortium name="US DOE Joint Genome Institute"/>
            <person name="Copeland A."/>
            <person name="Lucas S."/>
            <person name="Lapidus A."/>
            <person name="Barry K."/>
            <person name="Detter J.C."/>
            <person name="Glavina del Rio T."/>
            <person name="Hammon N."/>
            <person name="Israni S."/>
            <person name="Dalin E."/>
            <person name="Tice H."/>
            <person name="Pitluck S."/>
            <person name="Martinez M."/>
            <person name="Schmutz J."/>
            <person name="Larimer F."/>
            <person name="Land M."/>
            <person name="Hauser L."/>
            <person name="Kyrpides N."/>
            <person name="Kim E."/>
            <person name="Miller C.D."/>
            <person name="Hughes J.E."/>
            <person name="Anderson A.J."/>
            <person name="Sims R.C."/>
            <person name="Richardson P."/>
        </authorList>
    </citation>
    <scope>NUCLEOTIDE SEQUENCE [LARGE SCALE GENOMIC DNA]</scope>
    <source>
        <strain evidence="4">MCS</strain>
    </source>
</reference>
<dbReference type="Pfam" id="PF06386">
    <property type="entry name" value="GvpL_GvpF"/>
    <property type="match status" value="1"/>
</dbReference>
<dbReference type="PANTHER" id="PTHR36852">
    <property type="entry name" value="PROTEIN GVPL 2"/>
    <property type="match status" value="1"/>
</dbReference>
<evidence type="ECO:0000256" key="1">
    <source>
        <dbReference type="ARBA" id="ARBA00022987"/>
    </source>
</evidence>
<organism evidence="4">
    <name type="scientific">Mycobacterium sp. (strain MCS)</name>
    <dbReference type="NCBI Taxonomy" id="164756"/>
    <lineage>
        <taxon>Bacteria</taxon>
        <taxon>Bacillati</taxon>
        <taxon>Actinomycetota</taxon>
        <taxon>Actinomycetes</taxon>
        <taxon>Mycobacteriales</taxon>
        <taxon>Mycobacteriaceae</taxon>
        <taxon>Mycobacterium</taxon>
    </lineage>
</organism>
<protein>
    <submittedName>
        <fullName evidence="4">Gas vesicle synthesis GvpLGvpF</fullName>
    </submittedName>
</protein>
<sequence length="264" mass="28449">MTAADQVERAEGRDAGRAVYVYGIVPADVAVEEDAVGVGDPPSEVEIVKEGDIAALVSRIATDHPLGTPDDLQAHAHLLDGAAAVAPVLPLRFGAVMTDAESVAEELLREHHDEFRETLEKLEGHAQYVVKGRYDQQTFLRDLLEESEQARALRDDIQSKPEDASRDSRMALGELIANTIEAKRQADTNTAVDALNTVAQAVNVREPTHEWDAVNVAALVEVKAQADVEAVVDELAENAAGRVDLRLLGPMAAYDFVVTSNPEG</sequence>
<accession>A0A5Q5BJA8</accession>
<keyword evidence="1" id="KW-0304">Gas vesicle</keyword>
<evidence type="ECO:0000256" key="3">
    <source>
        <dbReference type="ARBA" id="ARBA00035643"/>
    </source>
</evidence>
<comment type="subcellular location">
    <subcellularLocation>
        <location evidence="2">Gas vesicle</location>
    </subcellularLocation>
</comment>
<comment type="similarity">
    <text evidence="3">Belongs to the gas vesicle GvpF/GvpL family.</text>
</comment>
<gene>
    <name evidence="4" type="ordered locus">Mmcs_2335</name>
</gene>
<proteinExistence type="inferred from homology"/>
<evidence type="ECO:0000256" key="2">
    <source>
        <dbReference type="ARBA" id="ARBA00035108"/>
    </source>
</evidence>
<evidence type="ECO:0000313" key="4">
    <source>
        <dbReference type="EMBL" id="ABG08443.1"/>
    </source>
</evidence>
<dbReference type="EMBL" id="CP000384">
    <property type="protein sequence ID" value="ABG08443.1"/>
    <property type="molecule type" value="Genomic_DNA"/>
</dbReference>
<name>A0A5Q5BJA8_MYCSS</name>
<dbReference type="AlphaFoldDB" id="A0A5Q5BJA8"/>